<comment type="subcellular location">
    <subcellularLocation>
        <location evidence="1">Cell membrane</location>
        <topology evidence="1">Multi-pass membrane protein</topology>
    </subcellularLocation>
</comment>
<feature type="transmembrane region" description="Helical" evidence="8">
    <location>
        <begin position="111"/>
        <end position="129"/>
    </location>
</feature>
<evidence type="ECO:0000256" key="1">
    <source>
        <dbReference type="ARBA" id="ARBA00004651"/>
    </source>
</evidence>
<accession>A0A6J4JV66</accession>
<dbReference type="Pfam" id="PF09721">
    <property type="entry name" value="Exosortase_EpsH"/>
    <property type="match status" value="1"/>
</dbReference>
<dbReference type="EMBL" id="CADCTQ010000367">
    <property type="protein sequence ID" value="CAA9288495.1"/>
    <property type="molecule type" value="Genomic_DNA"/>
</dbReference>
<dbReference type="GO" id="GO:0005886">
    <property type="term" value="C:plasma membrane"/>
    <property type="evidence" value="ECO:0007669"/>
    <property type="project" value="UniProtKB-SubCell"/>
</dbReference>
<evidence type="ECO:0000256" key="6">
    <source>
        <dbReference type="ARBA" id="ARBA00022989"/>
    </source>
</evidence>
<feature type="transmembrane region" description="Helical" evidence="8">
    <location>
        <begin position="208"/>
        <end position="233"/>
    </location>
</feature>
<name>A0A6J4JV66_9SPHI</name>
<dbReference type="InterPro" id="IPR031006">
    <property type="entry name" value="Exosort_XrtN"/>
</dbReference>
<dbReference type="NCBIfam" id="TIGR04476">
    <property type="entry name" value="exosort_XrtN"/>
    <property type="match status" value="1"/>
</dbReference>
<reference evidence="9" key="1">
    <citation type="submission" date="2020-02" db="EMBL/GenBank/DDBJ databases">
        <authorList>
            <person name="Meier V. D."/>
        </authorList>
    </citation>
    <scope>NUCLEOTIDE SEQUENCE</scope>
    <source>
        <strain evidence="9">AVDCRST_MAG56</strain>
    </source>
</reference>
<feature type="transmembrane region" description="Helical" evidence="8">
    <location>
        <begin position="43"/>
        <end position="61"/>
    </location>
</feature>
<keyword evidence="5" id="KW-0378">Hydrolase</keyword>
<keyword evidence="2" id="KW-1003">Cell membrane</keyword>
<dbReference type="AlphaFoldDB" id="A0A6J4JV66"/>
<dbReference type="GO" id="GO:0008233">
    <property type="term" value="F:peptidase activity"/>
    <property type="evidence" value="ECO:0007669"/>
    <property type="project" value="UniProtKB-KW"/>
</dbReference>
<dbReference type="InterPro" id="IPR026392">
    <property type="entry name" value="Exo/Archaeosortase_dom"/>
</dbReference>
<dbReference type="GO" id="GO:0006508">
    <property type="term" value="P:proteolysis"/>
    <property type="evidence" value="ECO:0007669"/>
    <property type="project" value="UniProtKB-KW"/>
</dbReference>
<evidence type="ECO:0000313" key="9">
    <source>
        <dbReference type="EMBL" id="CAA9288495.1"/>
    </source>
</evidence>
<proteinExistence type="predicted"/>
<protein>
    <recommendedName>
        <fullName evidence="10">Exosortase N</fullName>
    </recommendedName>
</protein>
<keyword evidence="7 8" id="KW-0472">Membrane</keyword>
<dbReference type="InterPro" id="IPR019127">
    <property type="entry name" value="Exosortase"/>
</dbReference>
<feature type="transmembrane region" description="Helical" evidence="8">
    <location>
        <begin position="20"/>
        <end position="36"/>
    </location>
</feature>
<keyword evidence="6 8" id="KW-1133">Transmembrane helix</keyword>
<evidence type="ECO:0000256" key="8">
    <source>
        <dbReference type="SAM" id="Phobius"/>
    </source>
</evidence>
<sequence>MPFPLRTSLTLPAGPRLADLALTASLLAACLLAATLRFAPDYWLMDGPFLLGCVMAPYLFIVRQPGRYSYRYAGPAAGLGLLAGLVPVNTFGYLAFAFALLFLLEVRVGRLNPLPVMLLGLLSPVFRYVTEVFGFPIRLHLSACAGWLIRRMGTPIEVQGNVLVRDGFAFAVDPACVGLQLVTVSFLVALFLLAHLERTTGRHLSGPLTGAALLATGGLVVLANLIRIVLLVVFRLLPDSPLHDLAGLVCLGVYVVLPVYFLFGFLYRRAGRSAVPVPARANGPAWPRAAGPLVLLAALSLLPVPGPAGQAGQLPLPFESLPGYGRTTLAGGIAKFEQDAALVYVKPIAAFYSTEHSPLICWRGSGYAFGRINEQTIAGQRVYTGELTKGADVLYTAWWFDNGRHRTVAQWEWRWRMLRGAPPYSLINVSAATPAGLHKALKETLDGRF</sequence>
<dbReference type="NCBIfam" id="TIGR04178">
    <property type="entry name" value="exo_archaeo"/>
    <property type="match status" value="1"/>
</dbReference>
<evidence type="ECO:0000256" key="4">
    <source>
        <dbReference type="ARBA" id="ARBA00022692"/>
    </source>
</evidence>
<dbReference type="PROSITE" id="PS51257">
    <property type="entry name" value="PROKAR_LIPOPROTEIN"/>
    <property type="match status" value="1"/>
</dbReference>
<evidence type="ECO:0000256" key="2">
    <source>
        <dbReference type="ARBA" id="ARBA00022475"/>
    </source>
</evidence>
<feature type="transmembrane region" description="Helical" evidence="8">
    <location>
        <begin position="81"/>
        <end position="104"/>
    </location>
</feature>
<gene>
    <name evidence="9" type="ORF">AVDCRST_MAG56-4341</name>
</gene>
<feature type="transmembrane region" description="Helical" evidence="8">
    <location>
        <begin position="177"/>
        <end position="196"/>
    </location>
</feature>
<keyword evidence="3" id="KW-0645">Protease</keyword>
<evidence type="ECO:0000256" key="5">
    <source>
        <dbReference type="ARBA" id="ARBA00022801"/>
    </source>
</evidence>
<evidence type="ECO:0000256" key="7">
    <source>
        <dbReference type="ARBA" id="ARBA00023136"/>
    </source>
</evidence>
<feature type="transmembrane region" description="Helical" evidence="8">
    <location>
        <begin position="245"/>
        <end position="267"/>
    </location>
</feature>
<evidence type="ECO:0000256" key="3">
    <source>
        <dbReference type="ARBA" id="ARBA00022670"/>
    </source>
</evidence>
<organism evidence="9">
    <name type="scientific">uncultured Cytophagales bacterium</name>
    <dbReference type="NCBI Taxonomy" id="158755"/>
    <lineage>
        <taxon>Bacteria</taxon>
        <taxon>Pseudomonadati</taxon>
        <taxon>Bacteroidota</taxon>
        <taxon>Sphingobacteriia</taxon>
        <taxon>Sphingobacteriales</taxon>
        <taxon>environmental samples</taxon>
    </lineage>
</organism>
<evidence type="ECO:0008006" key="10">
    <source>
        <dbReference type="Google" id="ProtNLM"/>
    </source>
</evidence>
<keyword evidence="4 8" id="KW-0812">Transmembrane</keyword>